<name>B7GA78_PHATC</name>
<dbReference type="PANTHER" id="PTHR45635:SF14">
    <property type="entry name" value="ADP_ATP TRANSLOCASE"/>
    <property type="match status" value="1"/>
</dbReference>
<dbReference type="InParanoid" id="B7GA78"/>
<feature type="transmembrane region" description="Helical" evidence="16">
    <location>
        <begin position="215"/>
        <end position="236"/>
    </location>
</feature>
<dbReference type="Pfam" id="PF00153">
    <property type="entry name" value="Mito_carr"/>
    <property type="match status" value="3"/>
</dbReference>
<dbReference type="KEGG" id="pti:PHATRDRAFT_15797"/>
<keyword evidence="10" id="KW-0496">Mitochondrion</keyword>
<dbReference type="RefSeq" id="XP_002184022.1">
    <property type="nucleotide sequence ID" value="XM_002183986.1"/>
</dbReference>
<dbReference type="SUPFAM" id="SSF103506">
    <property type="entry name" value="Mitochondrial carrier"/>
    <property type="match status" value="1"/>
</dbReference>
<comment type="function">
    <text evidence="16">Catalyzes the exchange of ADP and ATP across the membrane.</text>
</comment>
<dbReference type="InterPro" id="IPR023395">
    <property type="entry name" value="MCP_dom_sf"/>
</dbReference>
<feature type="repeat" description="Solcar" evidence="14">
    <location>
        <begin position="212"/>
        <end position="302"/>
    </location>
</feature>
<evidence type="ECO:0000256" key="15">
    <source>
        <dbReference type="RuleBase" id="RU000488"/>
    </source>
</evidence>
<sequence>VAGAAAGAFSKTAMAPVERVKLLLQLRHSVYPPPVATAPLATTTTTPLASPSAWHVAREVYQTQGFRSFWRGNLPSVWRTAGTAAVNFTCMDYYKRVAVQPLLARTILHRTTTHAPTFWSSLISGGLAGGTATTLMYPFEFLRTRLAMDLGKNESRQYQGALDVLRRIVRSDGVGGLFQGYGIALAGGIFYRVLFLGGYDALKNELKHRKRAAMVVGNTGTVPAISLSAGTLSYPFDSVRRRMMMQAGQAMETRRYRSSWHCITVVLRTEGIRGFFLGLGPNVIRSVGGAVLLVAYDSFRDLL</sequence>
<protein>
    <recommendedName>
        <fullName evidence="16">ADP/ATP translocase</fullName>
    </recommendedName>
    <alternativeName>
        <fullName evidence="16">ADP,ATP carrier protein</fullName>
    </alternativeName>
</protein>
<dbReference type="PRINTS" id="PR00926">
    <property type="entry name" value="MITOCARRIER"/>
</dbReference>
<evidence type="ECO:0000256" key="7">
    <source>
        <dbReference type="ARBA" id="ARBA00022737"/>
    </source>
</evidence>
<evidence type="ECO:0000256" key="13">
    <source>
        <dbReference type="ARBA" id="ARBA00045250"/>
    </source>
</evidence>
<reference evidence="17 18" key="1">
    <citation type="journal article" date="2008" name="Nature">
        <title>The Phaeodactylum genome reveals the evolutionary history of diatom genomes.</title>
        <authorList>
            <person name="Bowler C."/>
            <person name="Allen A.E."/>
            <person name="Badger J.H."/>
            <person name="Grimwood J."/>
            <person name="Jabbari K."/>
            <person name="Kuo A."/>
            <person name="Maheswari U."/>
            <person name="Martens C."/>
            <person name="Maumus F."/>
            <person name="Otillar R.P."/>
            <person name="Rayko E."/>
            <person name="Salamov A."/>
            <person name="Vandepoele K."/>
            <person name="Beszteri B."/>
            <person name="Gruber A."/>
            <person name="Heijde M."/>
            <person name="Katinka M."/>
            <person name="Mock T."/>
            <person name="Valentin K."/>
            <person name="Verret F."/>
            <person name="Berges J.A."/>
            <person name="Brownlee C."/>
            <person name="Cadoret J.P."/>
            <person name="Chiovitti A."/>
            <person name="Choi C.J."/>
            <person name="Coesel S."/>
            <person name="De Martino A."/>
            <person name="Detter J.C."/>
            <person name="Durkin C."/>
            <person name="Falciatore A."/>
            <person name="Fournet J."/>
            <person name="Haruta M."/>
            <person name="Huysman M.J."/>
            <person name="Jenkins B.D."/>
            <person name="Jiroutova K."/>
            <person name="Jorgensen R.E."/>
            <person name="Joubert Y."/>
            <person name="Kaplan A."/>
            <person name="Kroger N."/>
            <person name="Kroth P.G."/>
            <person name="La Roche J."/>
            <person name="Lindquist E."/>
            <person name="Lommer M."/>
            <person name="Martin-Jezequel V."/>
            <person name="Lopez P.J."/>
            <person name="Lucas S."/>
            <person name="Mangogna M."/>
            <person name="McGinnis K."/>
            <person name="Medlin L.K."/>
            <person name="Montsant A."/>
            <person name="Oudot-Le Secq M.P."/>
            <person name="Napoli C."/>
            <person name="Obornik M."/>
            <person name="Parker M.S."/>
            <person name="Petit J.L."/>
            <person name="Porcel B.M."/>
            <person name="Poulsen N."/>
            <person name="Robison M."/>
            <person name="Rychlewski L."/>
            <person name="Rynearson T.A."/>
            <person name="Schmutz J."/>
            <person name="Shapiro H."/>
            <person name="Siaut M."/>
            <person name="Stanley M."/>
            <person name="Sussman M.R."/>
            <person name="Taylor A.R."/>
            <person name="Vardi A."/>
            <person name="von Dassow P."/>
            <person name="Vyverman W."/>
            <person name="Willis A."/>
            <person name="Wyrwicz L.S."/>
            <person name="Rokhsar D.S."/>
            <person name="Weissenbach J."/>
            <person name="Armbrust E.V."/>
            <person name="Green B.R."/>
            <person name="Van de Peer Y."/>
            <person name="Grigoriev I.V."/>
        </authorList>
    </citation>
    <scope>NUCLEOTIDE SEQUENCE [LARGE SCALE GENOMIC DNA]</scope>
    <source>
        <strain evidence="17 18">CCAP 1055/1</strain>
    </source>
</reference>
<dbReference type="PROSITE" id="PS50920">
    <property type="entry name" value="SOLCAR"/>
    <property type="match status" value="3"/>
</dbReference>
<comment type="function">
    <text evidence="13">ADP:ATP antiporter that mediates import of ADP into the mitochondrial matrix for ATP synthesis, and export of ATP out to fuel the cell. Cycles between the cytoplasmic-open state (c-state) and the matrix-open state (m-state): operates by the alternating access mechanism with a single substrate-binding site intermittently exposed to either the cytosolic (c-state) or matrix (m-state) side of the inner mitochondrial membrane.</text>
</comment>
<proteinExistence type="inferred from homology"/>
<comment type="catalytic activity">
    <reaction evidence="12">
        <text>ADP(in) + ATP(out) = ADP(out) + ATP(in)</text>
        <dbReference type="Rhea" id="RHEA:34999"/>
        <dbReference type="ChEBI" id="CHEBI:30616"/>
        <dbReference type="ChEBI" id="CHEBI:456216"/>
    </reaction>
    <physiologicalReaction direction="left-to-right" evidence="12">
        <dbReference type="Rhea" id="RHEA:35000"/>
    </physiologicalReaction>
</comment>
<evidence type="ECO:0000256" key="12">
    <source>
        <dbReference type="ARBA" id="ARBA00024143"/>
    </source>
</evidence>
<dbReference type="InterPro" id="IPR002067">
    <property type="entry name" value="MCP"/>
</dbReference>
<keyword evidence="18" id="KW-1185">Reference proteome</keyword>
<evidence type="ECO:0000256" key="9">
    <source>
        <dbReference type="ARBA" id="ARBA00022989"/>
    </source>
</evidence>
<evidence type="ECO:0000256" key="11">
    <source>
        <dbReference type="ARBA" id="ARBA00023136"/>
    </source>
</evidence>
<evidence type="ECO:0000256" key="14">
    <source>
        <dbReference type="PROSITE-ProRule" id="PRU00282"/>
    </source>
</evidence>
<comment type="similarity">
    <text evidence="2 15">Belongs to the mitochondrial carrier (TC 2.A.29) family.</text>
</comment>
<evidence type="ECO:0000256" key="2">
    <source>
        <dbReference type="ARBA" id="ARBA00006375"/>
    </source>
</evidence>
<keyword evidence="4 15" id="KW-0813">Transport</keyword>
<reference evidence="18" key="2">
    <citation type="submission" date="2008-08" db="EMBL/GenBank/DDBJ databases">
        <authorList>
            <consortium name="Diatom Consortium"/>
            <person name="Grigoriev I."/>
            <person name="Grimwood J."/>
            <person name="Kuo A."/>
            <person name="Otillar R.P."/>
            <person name="Salamov A."/>
            <person name="Detter J.C."/>
            <person name="Lindquist E."/>
            <person name="Shapiro H."/>
            <person name="Lucas S."/>
            <person name="Glavina del Rio T."/>
            <person name="Pitluck S."/>
            <person name="Rokhsar D."/>
            <person name="Bowler C."/>
        </authorList>
    </citation>
    <scope>GENOME REANNOTATION</scope>
    <source>
        <strain evidence="18">CCAP 1055/1</strain>
    </source>
</reference>
<evidence type="ECO:0000313" key="18">
    <source>
        <dbReference type="Proteomes" id="UP000000759"/>
    </source>
</evidence>
<evidence type="ECO:0000313" key="17">
    <source>
        <dbReference type="EMBL" id="EEC44691.1"/>
    </source>
</evidence>
<evidence type="ECO:0000256" key="4">
    <source>
        <dbReference type="ARBA" id="ARBA00022448"/>
    </source>
</evidence>
<feature type="non-terminal residue" evidence="17">
    <location>
        <position position="1"/>
    </location>
</feature>
<dbReference type="Gene3D" id="1.50.40.10">
    <property type="entry name" value="Mitochondrial carrier domain"/>
    <property type="match status" value="1"/>
</dbReference>
<feature type="repeat" description="Solcar" evidence="14">
    <location>
        <begin position="116"/>
        <end position="205"/>
    </location>
</feature>
<dbReference type="Proteomes" id="UP000000759">
    <property type="component" value="Chromosome 21"/>
</dbReference>
<dbReference type="InterPro" id="IPR018108">
    <property type="entry name" value="MCP_transmembrane"/>
</dbReference>
<evidence type="ECO:0000256" key="1">
    <source>
        <dbReference type="ARBA" id="ARBA00004448"/>
    </source>
</evidence>
<evidence type="ECO:0000256" key="3">
    <source>
        <dbReference type="ARBA" id="ARBA00011245"/>
    </source>
</evidence>
<dbReference type="AlphaFoldDB" id="B7GA78"/>
<keyword evidence="5" id="KW-0050">Antiport</keyword>
<feature type="transmembrane region" description="Helical" evidence="16">
    <location>
        <begin position="176"/>
        <end position="195"/>
    </location>
</feature>
<accession>B7GA78</accession>
<evidence type="ECO:0000256" key="10">
    <source>
        <dbReference type="ARBA" id="ARBA00023128"/>
    </source>
</evidence>
<evidence type="ECO:0000256" key="8">
    <source>
        <dbReference type="ARBA" id="ARBA00022792"/>
    </source>
</evidence>
<gene>
    <name evidence="17" type="ORF">PHATRDRAFT_15797</name>
</gene>
<feature type="repeat" description="Solcar" evidence="14">
    <location>
        <begin position="1"/>
        <end position="97"/>
    </location>
</feature>
<dbReference type="EMBL" id="CM000623">
    <property type="protein sequence ID" value="EEC44691.1"/>
    <property type="molecule type" value="Genomic_DNA"/>
</dbReference>
<organism evidence="17 18">
    <name type="scientific">Phaeodactylum tricornutum (strain CCAP 1055/1)</name>
    <dbReference type="NCBI Taxonomy" id="556484"/>
    <lineage>
        <taxon>Eukaryota</taxon>
        <taxon>Sar</taxon>
        <taxon>Stramenopiles</taxon>
        <taxon>Ochrophyta</taxon>
        <taxon>Bacillariophyta</taxon>
        <taxon>Bacillariophyceae</taxon>
        <taxon>Bacillariophycidae</taxon>
        <taxon>Naviculales</taxon>
        <taxon>Phaeodactylaceae</taxon>
        <taxon>Phaeodactylum</taxon>
    </lineage>
</organism>
<dbReference type="GeneID" id="7195592"/>
<dbReference type="GO" id="GO:0140021">
    <property type="term" value="P:mitochondrial ADP transmembrane transport"/>
    <property type="evidence" value="ECO:0007669"/>
    <property type="project" value="InterPro"/>
</dbReference>
<comment type="caution">
    <text evidence="16">Lacks conserved residue(s) required for the propagation of feature annotation.</text>
</comment>
<dbReference type="PANTHER" id="PTHR45635">
    <property type="entry name" value="ADP,ATP CARRIER PROTEIN 1-RELATED-RELATED"/>
    <property type="match status" value="1"/>
</dbReference>
<dbReference type="PaxDb" id="2850-Phatr15797"/>
<dbReference type="GO" id="GO:1990544">
    <property type="term" value="P:mitochondrial ATP transmembrane transport"/>
    <property type="evidence" value="ECO:0007669"/>
    <property type="project" value="InterPro"/>
</dbReference>
<dbReference type="GO" id="GO:0005743">
    <property type="term" value="C:mitochondrial inner membrane"/>
    <property type="evidence" value="ECO:0007669"/>
    <property type="project" value="UniProtKB-SubCell"/>
</dbReference>
<dbReference type="OrthoDB" id="270584at2759"/>
<dbReference type="InterPro" id="IPR002113">
    <property type="entry name" value="ADT_euk_type"/>
</dbReference>
<dbReference type="eggNOG" id="KOG0749">
    <property type="taxonomic scope" value="Eukaryota"/>
</dbReference>
<keyword evidence="7" id="KW-0677">Repeat</keyword>
<dbReference type="STRING" id="556484.B7GA78"/>
<dbReference type="GO" id="GO:0005471">
    <property type="term" value="F:ATP:ADP antiporter activity"/>
    <property type="evidence" value="ECO:0007669"/>
    <property type="project" value="UniProtKB-UniRule"/>
</dbReference>
<keyword evidence="6 14" id="KW-0812">Transmembrane</keyword>
<keyword evidence="9 16" id="KW-1133">Transmembrane helix</keyword>
<keyword evidence="11 14" id="KW-0472">Membrane</keyword>
<comment type="subcellular location">
    <subcellularLocation>
        <location evidence="16">Membrane</location>
        <topology evidence="16">Multi-pass membrane protein</topology>
    </subcellularLocation>
    <subcellularLocation>
        <location evidence="1">Mitochondrion inner membrane</location>
        <topology evidence="1">Multi-pass membrane protein</topology>
    </subcellularLocation>
</comment>
<comment type="subunit">
    <text evidence="3 16">Monomer.</text>
</comment>
<keyword evidence="8" id="KW-0999">Mitochondrion inner membrane</keyword>
<evidence type="ECO:0000256" key="6">
    <source>
        <dbReference type="ARBA" id="ARBA00022692"/>
    </source>
</evidence>
<evidence type="ECO:0000256" key="5">
    <source>
        <dbReference type="ARBA" id="ARBA00022449"/>
    </source>
</evidence>
<evidence type="ECO:0000256" key="16">
    <source>
        <dbReference type="RuleBase" id="RU368008"/>
    </source>
</evidence>